<keyword evidence="11 12" id="KW-0539">Nucleus</keyword>
<evidence type="ECO:0000256" key="10">
    <source>
        <dbReference type="ARBA" id="ARBA00023204"/>
    </source>
</evidence>
<keyword evidence="3 12" id="KW-0808">Transferase</keyword>
<evidence type="ECO:0000256" key="7">
    <source>
        <dbReference type="ARBA" id="ARBA00022786"/>
    </source>
</evidence>
<dbReference type="GO" id="GO:0000151">
    <property type="term" value="C:ubiquitin ligase complex"/>
    <property type="evidence" value="ECO:0007669"/>
    <property type="project" value="UniProtKB-UniRule"/>
</dbReference>
<dbReference type="CDD" id="cd16535">
    <property type="entry name" value="RING-HC_RNF8"/>
    <property type="match status" value="1"/>
</dbReference>
<dbReference type="Pfam" id="PF13920">
    <property type="entry name" value="zf-C3HC4_3"/>
    <property type="match status" value="1"/>
</dbReference>
<dbReference type="GO" id="GO:0005829">
    <property type="term" value="C:cytosol"/>
    <property type="evidence" value="ECO:0007669"/>
    <property type="project" value="TreeGrafter"/>
</dbReference>
<dbReference type="Ensembl" id="ENSSDUT00000005094.1">
    <property type="protein sequence ID" value="ENSSDUP00000004993.1"/>
    <property type="gene ID" value="ENSSDUG00000003702.1"/>
</dbReference>
<dbReference type="Proteomes" id="UP000261420">
    <property type="component" value="Unplaced"/>
</dbReference>
<dbReference type="InterPro" id="IPR001841">
    <property type="entry name" value="Znf_RING"/>
</dbReference>
<evidence type="ECO:0000256" key="5">
    <source>
        <dbReference type="ARBA" id="ARBA00022763"/>
    </source>
</evidence>
<evidence type="ECO:0000313" key="18">
    <source>
        <dbReference type="Proteomes" id="UP000261420"/>
    </source>
</evidence>
<evidence type="ECO:0000256" key="4">
    <source>
        <dbReference type="ARBA" id="ARBA00022723"/>
    </source>
</evidence>
<dbReference type="UniPathway" id="UPA00143"/>
<dbReference type="PANTHER" id="PTHR15067">
    <property type="entry name" value="E3 UBIQUITIN-PROTEIN LIGASE RNF8"/>
    <property type="match status" value="1"/>
</dbReference>
<dbReference type="InterPro" id="IPR017907">
    <property type="entry name" value="Znf_RING_CS"/>
</dbReference>
<dbReference type="GO" id="GO:0006511">
    <property type="term" value="P:ubiquitin-dependent protein catabolic process"/>
    <property type="evidence" value="ECO:0007669"/>
    <property type="project" value="TreeGrafter"/>
</dbReference>
<proteinExistence type="inferred from homology"/>
<gene>
    <name evidence="12" type="primary">RNF8</name>
</gene>
<dbReference type="InterPro" id="IPR000253">
    <property type="entry name" value="FHA_dom"/>
</dbReference>
<dbReference type="GO" id="GO:0006325">
    <property type="term" value="P:chromatin organization"/>
    <property type="evidence" value="ECO:0007669"/>
    <property type="project" value="UniProtKB-KW"/>
</dbReference>
<dbReference type="PROSITE" id="PS50089">
    <property type="entry name" value="ZF_RING_2"/>
    <property type="match status" value="1"/>
</dbReference>
<sequence>MTHNETYCTQQPGMVFHDRLMEGLSLNSDWRLNEAGMLHAHSGSAPSATTATSRHGWITIGRGVDVIYQLLSPTCPLMISRLHCTFKQREDGQWTVTDKKSLNGVRVNGNRIPAEEAHQLRLGDSIQLGVPVIGTKVEFDYILVQRPLKDIKLCLAKAHREGAKAAHISKKSKRKLSVEEVEPSTSKPKLYRCSSADKSFARPCPLSQVRCQQRLSHTQPEETGPSRQVQELDQPSDGSSNPCDLDNLQMYSQNILLLREQVDDTQRQVASLEGQPRQADPLREEQVRELQGQLETLRAKMHRMETLEKSFSETKRQLEAEKTQQQEELLKKQLEEALQEQKKVIGELALSRQGFEEILLAKNKELEVTKEEKEKARAQKEEVVTQVTEVLENELQCIICSELFIEAVILNCAHSFCCHCINQWRKKKNECPICRQAIQSQTRCLALDNCIDRMVENLSLDMKTRRQTLITERKDKQACDRDVIRSAADSAQVMVIHVDDSSRSSESDDSSRSSESDDSMVSIDSSLSSVVSVDTDSSIHLGSSPSYSGFSDDSVDEFDD</sequence>
<dbReference type="GO" id="GO:0003682">
    <property type="term" value="F:chromatin binding"/>
    <property type="evidence" value="ECO:0007669"/>
    <property type="project" value="UniProtKB-UniRule"/>
</dbReference>
<dbReference type="GO" id="GO:0008270">
    <property type="term" value="F:zinc ion binding"/>
    <property type="evidence" value="ECO:0007669"/>
    <property type="project" value="UniProtKB-KW"/>
</dbReference>
<dbReference type="InterPro" id="IPR013083">
    <property type="entry name" value="Znf_RING/FYVE/PHD"/>
</dbReference>
<dbReference type="GO" id="GO:0006302">
    <property type="term" value="P:double-strand break repair"/>
    <property type="evidence" value="ECO:0007669"/>
    <property type="project" value="UniProtKB-UniRule"/>
</dbReference>
<comment type="catalytic activity">
    <reaction evidence="12">
        <text>S-ubiquitinyl-[E2 ubiquitin-conjugating enzyme]-L-cysteine + [acceptor protein]-L-lysine = [E2 ubiquitin-conjugating enzyme]-L-cysteine + N(6)-ubiquitinyl-[acceptor protein]-L-lysine.</text>
        <dbReference type="EC" id="2.3.2.27"/>
    </reaction>
</comment>
<dbReference type="AlphaFoldDB" id="A0A3B4TFZ6"/>
<dbReference type="GO" id="GO:0070936">
    <property type="term" value="P:protein K48-linked ubiquitination"/>
    <property type="evidence" value="ECO:0007669"/>
    <property type="project" value="TreeGrafter"/>
</dbReference>
<evidence type="ECO:0000256" key="14">
    <source>
        <dbReference type="SAM" id="MobiDB-lite"/>
    </source>
</evidence>
<protein>
    <recommendedName>
        <fullName evidence="2">E3 ubiquitin-protein ligase CHFR</fullName>
    </recommendedName>
</protein>
<evidence type="ECO:0000256" key="6">
    <source>
        <dbReference type="ARBA" id="ARBA00022771"/>
    </source>
</evidence>
<keyword evidence="6 12" id="KW-0863">Zinc-finger</keyword>
<dbReference type="PANTHER" id="PTHR15067:SF4">
    <property type="entry name" value="E3 UBIQUITIN-PROTEIN LIGASE RNF8"/>
    <property type="match status" value="1"/>
</dbReference>
<dbReference type="STRING" id="41447.ENSSDUP00000004993"/>
<organism evidence="17 18">
    <name type="scientific">Seriola dumerili</name>
    <name type="common">Greater amberjack</name>
    <name type="synonym">Caranx dumerili</name>
    <dbReference type="NCBI Taxonomy" id="41447"/>
    <lineage>
        <taxon>Eukaryota</taxon>
        <taxon>Metazoa</taxon>
        <taxon>Chordata</taxon>
        <taxon>Craniata</taxon>
        <taxon>Vertebrata</taxon>
        <taxon>Euteleostomi</taxon>
        <taxon>Actinopterygii</taxon>
        <taxon>Neopterygii</taxon>
        <taxon>Teleostei</taxon>
        <taxon>Neoteleostei</taxon>
        <taxon>Acanthomorphata</taxon>
        <taxon>Carangaria</taxon>
        <taxon>Carangiformes</taxon>
        <taxon>Carangidae</taxon>
        <taxon>Seriola</taxon>
    </lineage>
</organism>
<evidence type="ECO:0000256" key="9">
    <source>
        <dbReference type="ARBA" id="ARBA00022853"/>
    </source>
</evidence>
<reference evidence="17" key="2">
    <citation type="submission" date="2025-09" db="UniProtKB">
        <authorList>
            <consortium name="Ensembl"/>
        </authorList>
    </citation>
    <scope>IDENTIFICATION</scope>
</reference>
<name>A0A3B4TFZ6_SERDU</name>
<dbReference type="SMART" id="SM00184">
    <property type="entry name" value="RING"/>
    <property type="match status" value="1"/>
</dbReference>
<dbReference type="Pfam" id="PF00498">
    <property type="entry name" value="FHA"/>
    <property type="match status" value="1"/>
</dbReference>
<dbReference type="Gene3D" id="3.30.40.10">
    <property type="entry name" value="Zinc/RING finger domain, C3HC4 (zinc finger)"/>
    <property type="match status" value="1"/>
</dbReference>
<evidence type="ECO:0000256" key="13">
    <source>
        <dbReference type="SAM" id="Coils"/>
    </source>
</evidence>
<feature type="region of interest" description="Disordered" evidence="14">
    <location>
        <begin position="213"/>
        <end position="246"/>
    </location>
</feature>
<dbReference type="InterPro" id="IPR008984">
    <property type="entry name" value="SMAD_FHA_dom_sf"/>
</dbReference>
<dbReference type="GO" id="GO:0045739">
    <property type="term" value="P:positive regulation of DNA repair"/>
    <property type="evidence" value="ECO:0007669"/>
    <property type="project" value="UniProtKB-UniRule"/>
</dbReference>
<evidence type="ECO:0000256" key="8">
    <source>
        <dbReference type="ARBA" id="ARBA00022833"/>
    </source>
</evidence>
<dbReference type="GO" id="GO:0043130">
    <property type="term" value="F:ubiquitin binding"/>
    <property type="evidence" value="ECO:0007669"/>
    <property type="project" value="UniProtKB-UniRule"/>
</dbReference>
<dbReference type="GO" id="GO:0010212">
    <property type="term" value="P:response to ionizing radiation"/>
    <property type="evidence" value="ECO:0007669"/>
    <property type="project" value="UniProtKB-UniRule"/>
</dbReference>
<dbReference type="FunFam" id="2.60.200.20:FF:000015">
    <property type="entry name" value="E3 ubiquitin-protein ligase RNF8"/>
    <property type="match status" value="1"/>
</dbReference>
<evidence type="ECO:0000256" key="11">
    <source>
        <dbReference type="ARBA" id="ARBA00023242"/>
    </source>
</evidence>
<keyword evidence="4 12" id="KW-0479">Metal-binding</keyword>
<keyword evidence="5 12" id="KW-0227">DNA damage</keyword>
<feature type="domain" description="RING-type" evidence="16">
    <location>
        <begin position="397"/>
        <end position="435"/>
    </location>
</feature>
<evidence type="ECO:0000256" key="3">
    <source>
        <dbReference type="ARBA" id="ARBA00022679"/>
    </source>
</evidence>
<dbReference type="GO" id="GO:0035861">
    <property type="term" value="C:site of double-strand break"/>
    <property type="evidence" value="ECO:0007669"/>
    <property type="project" value="TreeGrafter"/>
</dbReference>
<keyword evidence="9 12" id="KW-0156">Chromatin regulator</keyword>
<feature type="compositionally biased region" description="Basic and acidic residues" evidence="14">
    <location>
        <begin position="498"/>
        <end position="515"/>
    </location>
</feature>
<dbReference type="SMART" id="SM00240">
    <property type="entry name" value="FHA"/>
    <property type="match status" value="1"/>
</dbReference>
<dbReference type="GO" id="GO:0061630">
    <property type="term" value="F:ubiquitin protein ligase activity"/>
    <property type="evidence" value="ECO:0007669"/>
    <property type="project" value="UniProtKB-EC"/>
</dbReference>
<evidence type="ECO:0000259" key="15">
    <source>
        <dbReference type="PROSITE" id="PS50006"/>
    </source>
</evidence>
<feature type="domain" description="FHA" evidence="15">
    <location>
        <begin position="58"/>
        <end position="112"/>
    </location>
</feature>
<evidence type="ECO:0000259" key="16">
    <source>
        <dbReference type="PROSITE" id="PS50089"/>
    </source>
</evidence>
<keyword evidence="13" id="KW-0175">Coiled coil</keyword>
<evidence type="ECO:0000256" key="2">
    <source>
        <dbReference type="ARBA" id="ARBA00017908"/>
    </source>
</evidence>
<dbReference type="GO" id="GO:0042393">
    <property type="term" value="F:histone binding"/>
    <property type="evidence" value="ECO:0007669"/>
    <property type="project" value="UniProtKB-UniRule"/>
</dbReference>
<feature type="coiled-coil region" evidence="13">
    <location>
        <begin position="248"/>
        <end position="393"/>
    </location>
</feature>
<keyword evidence="18" id="KW-1185">Reference proteome</keyword>
<dbReference type="Gene3D" id="2.60.200.20">
    <property type="match status" value="1"/>
</dbReference>
<dbReference type="CDD" id="cd22663">
    <property type="entry name" value="FHA_RNF8"/>
    <property type="match status" value="1"/>
</dbReference>
<feature type="compositionally biased region" description="Polar residues" evidence="14">
    <location>
        <begin position="225"/>
        <end position="242"/>
    </location>
</feature>
<dbReference type="PROSITE" id="PS00518">
    <property type="entry name" value="ZF_RING_1"/>
    <property type="match status" value="1"/>
</dbReference>
<evidence type="ECO:0000256" key="12">
    <source>
        <dbReference type="HAMAP-Rule" id="MF_03067"/>
    </source>
</evidence>
<dbReference type="InterPro" id="IPR017335">
    <property type="entry name" value="RNF8"/>
</dbReference>
<evidence type="ECO:0000256" key="1">
    <source>
        <dbReference type="ARBA" id="ARBA00005797"/>
    </source>
</evidence>
<dbReference type="HAMAP" id="MF_03067">
    <property type="entry name" value="RNF8"/>
    <property type="match status" value="1"/>
</dbReference>
<dbReference type="SUPFAM" id="SSF49879">
    <property type="entry name" value="SMAD/FHA domain"/>
    <property type="match status" value="1"/>
</dbReference>
<dbReference type="PROSITE" id="PS50006">
    <property type="entry name" value="FHA_DOMAIN"/>
    <property type="match status" value="1"/>
</dbReference>
<dbReference type="Gene3D" id="1.20.5.170">
    <property type="match status" value="1"/>
</dbReference>
<dbReference type="SUPFAM" id="SSF57850">
    <property type="entry name" value="RING/U-box"/>
    <property type="match status" value="1"/>
</dbReference>
<comment type="similarity">
    <text evidence="12">Belongs to the RNF8 family.</text>
</comment>
<dbReference type="GO" id="GO:0005634">
    <property type="term" value="C:nucleus"/>
    <property type="evidence" value="ECO:0007669"/>
    <property type="project" value="UniProtKB-UniRule"/>
</dbReference>
<dbReference type="GeneTree" id="ENSGT00400000022349"/>
<comment type="similarity">
    <text evidence="1">Belongs to the CHFR family.</text>
</comment>
<accession>A0A3B4TFZ6</accession>
<feature type="compositionally biased region" description="Low complexity" evidence="14">
    <location>
        <begin position="519"/>
        <end position="552"/>
    </location>
</feature>
<evidence type="ECO:0000313" key="17">
    <source>
        <dbReference type="Ensembl" id="ENSSDUP00000004993.1"/>
    </source>
</evidence>
<reference evidence="17" key="1">
    <citation type="submission" date="2025-08" db="UniProtKB">
        <authorList>
            <consortium name="Ensembl"/>
        </authorList>
    </citation>
    <scope>IDENTIFICATION</scope>
</reference>
<comment type="pathway">
    <text evidence="12">Protein modification; protein ubiquitination.</text>
</comment>
<keyword evidence="8 12" id="KW-0862">Zinc</keyword>
<feature type="region of interest" description="Disordered" evidence="14">
    <location>
        <begin position="498"/>
        <end position="560"/>
    </location>
</feature>
<keyword evidence="10 12" id="KW-0234">DNA repair</keyword>
<keyword evidence="7 12" id="KW-0833">Ubl conjugation pathway</keyword>